<sequence length="480" mass="50875">MRRRDLLCAAAGTLALPAVTRRSIAQSAYEPLGRVPLDGATEVVVGDDGRTAFLAATTGFGVVDLSDPKNPRVLADRRGLLADRENGPLTDIRDAKLDGDRLIVVGPANPGAGLNAMVLYDVSDPASPKRVAVHETDYAIHNAFLTDGRAYLSQFDGETVGMTIVDIANDEPERVGRWSILDEPNWGGIPLFPATVHDIWVQDGIAYIAHWDAGTWLVDVRDPSNPTAITRIGGLAPDELASLSGEALRRAQLVPPGNSHYVTVDEDAAVMGVGVESWAVEGEGGPGGITLWDIESPQNPEELATIDAPPTPAPSYGGLWTTAHNFDLADGRLYSSWYRGGVKIHDVSDPANPEEIATWRRTEDTSFWATVLAVPGEFFVGCSWNQYGELPQAHLYTFPDRAGPVPESTTEATTDRNAATANGSAPATTGSADGAETASNETTNGESAGAGPGFGVPAAVGGVGLAAWRYLRQNDESKKR</sequence>
<dbReference type="Proteomes" id="UP000011625">
    <property type="component" value="Unassembled WGS sequence"/>
</dbReference>
<feature type="compositionally biased region" description="Polar residues" evidence="1">
    <location>
        <begin position="407"/>
        <end position="446"/>
    </location>
</feature>
<evidence type="ECO:0000313" key="3">
    <source>
        <dbReference type="Proteomes" id="UP000011625"/>
    </source>
</evidence>
<dbReference type="RefSeq" id="WP_005043925.1">
    <property type="nucleotide sequence ID" value="NZ_AOME01000069.1"/>
</dbReference>
<dbReference type="InterPro" id="IPR013211">
    <property type="entry name" value="LVIVD"/>
</dbReference>
<evidence type="ECO:0008006" key="4">
    <source>
        <dbReference type="Google" id="ProtNLM"/>
    </source>
</evidence>
<dbReference type="STRING" id="1227456.C450_12935"/>
<protein>
    <recommendedName>
        <fullName evidence="4">LVIVD repeat-containing protein</fullName>
    </recommendedName>
</protein>
<keyword evidence="3" id="KW-1185">Reference proteome</keyword>
<gene>
    <name evidence="2" type="ORF">C450_12935</name>
</gene>
<accession>M0MZA5</accession>
<dbReference type="AlphaFoldDB" id="M0MZA5"/>
<reference evidence="2 3" key="1">
    <citation type="journal article" date="2014" name="PLoS Genet.">
        <title>Phylogenetically driven sequencing of extremely halophilic archaea reveals strategies for static and dynamic osmo-response.</title>
        <authorList>
            <person name="Becker E.A."/>
            <person name="Seitzer P.M."/>
            <person name="Tritt A."/>
            <person name="Larsen D."/>
            <person name="Krusor M."/>
            <person name="Yao A.I."/>
            <person name="Wu D."/>
            <person name="Madern D."/>
            <person name="Eisen J.A."/>
            <person name="Darling A.E."/>
            <person name="Facciotti M.T."/>
        </authorList>
    </citation>
    <scope>NUCLEOTIDE SEQUENCE [LARGE SCALE GENOMIC DNA]</scope>
    <source>
        <strain evidence="2 3">DSM 8989</strain>
    </source>
</reference>
<evidence type="ECO:0000256" key="1">
    <source>
        <dbReference type="SAM" id="MobiDB-lite"/>
    </source>
</evidence>
<dbReference type="Pfam" id="PF08309">
    <property type="entry name" value="LVIVD"/>
    <property type="match status" value="1"/>
</dbReference>
<proteinExistence type="predicted"/>
<organism evidence="2 3">
    <name type="scientific">Halococcus salifodinae DSM 8989</name>
    <dbReference type="NCBI Taxonomy" id="1227456"/>
    <lineage>
        <taxon>Archaea</taxon>
        <taxon>Methanobacteriati</taxon>
        <taxon>Methanobacteriota</taxon>
        <taxon>Stenosarchaea group</taxon>
        <taxon>Halobacteria</taxon>
        <taxon>Halobacteriales</taxon>
        <taxon>Halococcaceae</taxon>
        <taxon>Halococcus</taxon>
    </lineage>
</organism>
<evidence type="ECO:0000313" key="2">
    <source>
        <dbReference type="EMBL" id="EMA51042.1"/>
    </source>
</evidence>
<comment type="caution">
    <text evidence="2">The sequence shown here is derived from an EMBL/GenBank/DDBJ whole genome shotgun (WGS) entry which is preliminary data.</text>
</comment>
<dbReference type="PATRIC" id="fig|1227456.3.peg.2615"/>
<dbReference type="OrthoDB" id="134269at2157"/>
<name>M0MZA5_9EURY</name>
<dbReference type="EMBL" id="AOME01000069">
    <property type="protein sequence ID" value="EMA51042.1"/>
    <property type="molecule type" value="Genomic_DNA"/>
</dbReference>
<dbReference type="InterPro" id="IPR011047">
    <property type="entry name" value="Quinoprotein_ADH-like_sf"/>
</dbReference>
<feature type="region of interest" description="Disordered" evidence="1">
    <location>
        <begin position="401"/>
        <end position="456"/>
    </location>
</feature>
<dbReference type="SUPFAM" id="SSF50998">
    <property type="entry name" value="Quinoprotein alcohol dehydrogenase-like"/>
    <property type="match status" value="1"/>
</dbReference>